<evidence type="ECO:0000259" key="1">
    <source>
        <dbReference type="Pfam" id="PF13649"/>
    </source>
</evidence>
<dbReference type="Proteomes" id="UP000481360">
    <property type="component" value="Unassembled WGS sequence"/>
</dbReference>
<gene>
    <name evidence="2" type="ORF">G7043_31810</name>
</gene>
<sequence length="224" mass="24655">MAEISSQERDYLPGMGKHYLLPFYDVLHRVSGLGRVHQEMIALAGLRDGQRVLDVGCGTGNLLRATGKRHRNVELVGVDPDLKMLARAERKIRRAGLTAQLDRGFAQELAFPDASFDVVFSSLMLHHLETSAKDEMLAEVRRVLRPDGVLVLADAVLHDHDHDHGHGHGARKRGASGELRVQLKDNVGDAVAKRIAAAGFTVEPTRTLKLRMFGEVGIEVAKVH</sequence>
<keyword evidence="2" id="KW-0489">Methyltransferase</keyword>
<comment type="caution">
    <text evidence="2">The sequence shown here is derived from an EMBL/GenBank/DDBJ whole genome shotgun (WGS) entry which is preliminary data.</text>
</comment>
<accession>A0A7C9VSP8</accession>
<dbReference type="GO" id="GO:0032259">
    <property type="term" value="P:methylation"/>
    <property type="evidence" value="ECO:0007669"/>
    <property type="project" value="UniProtKB-KW"/>
</dbReference>
<protein>
    <submittedName>
        <fullName evidence="2">Methyltransferase domain-containing protein</fullName>
    </submittedName>
</protein>
<dbReference type="EMBL" id="JAAMPJ010000010">
    <property type="protein sequence ID" value="NGY63514.1"/>
    <property type="molecule type" value="Genomic_DNA"/>
</dbReference>
<dbReference type="RefSeq" id="WP_166051995.1">
    <property type="nucleotide sequence ID" value="NZ_JAAMPJ010000010.1"/>
</dbReference>
<dbReference type="InterPro" id="IPR029063">
    <property type="entry name" value="SAM-dependent_MTases_sf"/>
</dbReference>
<name>A0A7C9VSP8_9PSEU</name>
<dbReference type="InterPro" id="IPR041698">
    <property type="entry name" value="Methyltransf_25"/>
</dbReference>
<keyword evidence="3" id="KW-1185">Reference proteome</keyword>
<evidence type="ECO:0000313" key="2">
    <source>
        <dbReference type="EMBL" id="NGY63514.1"/>
    </source>
</evidence>
<dbReference type="SUPFAM" id="SSF53335">
    <property type="entry name" value="S-adenosyl-L-methionine-dependent methyltransferases"/>
    <property type="match status" value="1"/>
</dbReference>
<feature type="domain" description="Methyltransferase" evidence="1">
    <location>
        <begin position="52"/>
        <end position="148"/>
    </location>
</feature>
<keyword evidence="2" id="KW-0808">Transferase</keyword>
<dbReference type="CDD" id="cd02440">
    <property type="entry name" value="AdoMet_MTases"/>
    <property type="match status" value="1"/>
</dbReference>
<dbReference type="PANTHER" id="PTHR42912">
    <property type="entry name" value="METHYLTRANSFERASE"/>
    <property type="match status" value="1"/>
</dbReference>
<organism evidence="2 3">
    <name type="scientific">Lentzea alba</name>
    <dbReference type="NCBI Taxonomy" id="2714351"/>
    <lineage>
        <taxon>Bacteria</taxon>
        <taxon>Bacillati</taxon>
        <taxon>Actinomycetota</taxon>
        <taxon>Actinomycetes</taxon>
        <taxon>Pseudonocardiales</taxon>
        <taxon>Pseudonocardiaceae</taxon>
        <taxon>Lentzea</taxon>
    </lineage>
</organism>
<dbReference type="Pfam" id="PF13649">
    <property type="entry name" value="Methyltransf_25"/>
    <property type="match status" value="1"/>
</dbReference>
<dbReference type="GO" id="GO:0008168">
    <property type="term" value="F:methyltransferase activity"/>
    <property type="evidence" value="ECO:0007669"/>
    <property type="project" value="UniProtKB-KW"/>
</dbReference>
<proteinExistence type="predicted"/>
<dbReference type="InterPro" id="IPR050508">
    <property type="entry name" value="Methyltransf_Superfamily"/>
</dbReference>
<dbReference type="AlphaFoldDB" id="A0A7C9VSP8"/>
<evidence type="ECO:0000313" key="3">
    <source>
        <dbReference type="Proteomes" id="UP000481360"/>
    </source>
</evidence>
<dbReference type="Gene3D" id="3.40.50.150">
    <property type="entry name" value="Vaccinia Virus protein VP39"/>
    <property type="match status" value="1"/>
</dbReference>
<dbReference type="PANTHER" id="PTHR42912:SF93">
    <property type="entry name" value="N6-ADENOSINE-METHYLTRANSFERASE TMT1A"/>
    <property type="match status" value="1"/>
</dbReference>
<reference evidence="2 3" key="1">
    <citation type="submission" date="2020-03" db="EMBL/GenBank/DDBJ databases">
        <title>Isolation and identification of active actinomycetes.</title>
        <authorList>
            <person name="Sun X."/>
        </authorList>
    </citation>
    <scope>NUCLEOTIDE SEQUENCE [LARGE SCALE GENOMIC DNA]</scope>
    <source>
        <strain evidence="2 3">NEAU-D13</strain>
    </source>
</reference>